<gene>
    <name evidence="3" type="ORF">MBEHAL_1937</name>
</gene>
<keyword evidence="4" id="KW-1185">Reference proteome</keyword>
<dbReference type="Proteomes" id="UP000016986">
    <property type="component" value="Unassembled WGS sequence"/>
</dbReference>
<feature type="region of interest" description="Disordered" evidence="1">
    <location>
        <begin position="371"/>
        <end position="394"/>
    </location>
</feature>
<reference evidence="3 4" key="1">
    <citation type="submission" date="2013-09" db="EMBL/GenBank/DDBJ databases">
        <title>Whole genome sequencing of Halarchaeum acidiphilum strain MH1-52-1.</title>
        <authorList>
            <person name="Shimane Y."/>
            <person name="Minegishi H."/>
            <person name="Nishi S."/>
            <person name="Echigo A."/>
            <person name="Shuto A."/>
            <person name="Konishi M."/>
            <person name="Ito T."/>
            <person name="Ohkuma M."/>
            <person name="Ohta Y."/>
            <person name="Nagano Y."/>
            <person name="Tsubouchi T."/>
            <person name="Mori K."/>
            <person name="Usui K."/>
            <person name="Kamekura M."/>
            <person name="Usami R."/>
            <person name="Takaki Y."/>
            <person name="Hatada Y."/>
        </authorList>
    </citation>
    <scope>NUCLEOTIDE SEQUENCE [LARGE SCALE GENOMIC DNA]</scope>
    <source>
        <strain evidence="3 4">JCM 16109</strain>
    </source>
</reference>
<accession>U2YWK3</accession>
<dbReference type="RefSeq" id="WP_021780447.1">
    <property type="nucleotide sequence ID" value="NZ_BATA01000051.1"/>
</dbReference>
<evidence type="ECO:0000256" key="1">
    <source>
        <dbReference type="SAM" id="MobiDB-lite"/>
    </source>
</evidence>
<proteinExistence type="predicted"/>
<sequence length="522" mass="55019">MSDRRAVAELVGAIMLFGILIISLSLYQAQVVPAQNERVEYQHSQQVQNQLTDVRNAILGTAWSGNSRPTSVTLGTRYPGRTVAVNPPPATGRLATEELGNVTLTNVTAASGPGGLREYLESKDHTLSYGTSALVYTPDYNEYHDAPRTVYENTLLYNAFASGDERSLPLTGDSLVSASGDRVSLVVLTGDYRENGVGSATVDPQSVSTPSGGVYVNGSLNVSMPTRFPVNGTQAWPQLFPATARNVHGTDGGENLTFSMERGANLQIGAANVGSGGAEAHPAYVTRVSPRARKVSQSDASAFTVRVHDQYLNPCGGVTVNATGPVTQRSAATGSDGIATFEYEGSGSGIVNVSFGSNGTDGPQAQWTNFSVTDGTDGSGGTHEGGSTLTYDGDAAPYNSRSSIGFTMTANRDATITDVNVTVANATYLWDQNGGQPEIIIGDGYYDANRADSPNSDNKYYRLGNTVSMTSNATLTEGSETTIRMQQFWSEAAEAGGNETAPTVDVQNKRVTMTSSKTSALR</sequence>
<keyword evidence="2" id="KW-1133">Transmembrane helix</keyword>
<dbReference type="SUPFAM" id="SSF49373">
    <property type="entry name" value="Invasin/intimin cell-adhesion fragments"/>
    <property type="match status" value="1"/>
</dbReference>
<dbReference type="InterPro" id="IPR013783">
    <property type="entry name" value="Ig-like_fold"/>
</dbReference>
<dbReference type="eggNOG" id="arCOG02916">
    <property type="taxonomic scope" value="Archaea"/>
</dbReference>
<dbReference type="InterPro" id="IPR008964">
    <property type="entry name" value="Invasin/intimin_cell_adhesion"/>
</dbReference>
<protein>
    <submittedName>
        <fullName evidence="3">Hypotheical protein</fullName>
    </submittedName>
</protein>
<evidence type="ECO:0000256" key="2">
    <source>
        <dbReference type="SAM" id="Phobius"/>
    </source>
</evidence>
<dbReference type="OrthoDB" id="121941at2157"/>
<evidence type="ECO:0000313" key="3">
    <source>
        <dbReference type="EMBL" id="GAD53177.1"/>
    </source>
</evidence>
<organism evidence="3 4">
    <name type="scientific">Halarchaeum acidiphilum MH1-52-1</name>
    <dbReference type="NCBI Taxonomy" id="1261545"/>
    <lineage>
        <taxon>Archaea</taxon>
        <taxon>Methanobacteriati</taxon>
        <taxon>Methanobacteriota</taxon>
        <taxon>Stenosarchaea group</taxon>
        <taxon>Halobacteria</taxon>
        <taxon>Halobacteriales</taxon>
        <taxon>Halobacteriaceae</taxon>
    </lineage>
</organism>
<evidence type="ECO:0000313" key="4">
    <source>
        <dbReference type="Proteomes" id="UP000016986"/>
    </source>
</evidence>
<keyword evidence="2" id="KW-0472">Membrane</keyword>
<name>U2YWK3_9EURY</name>
<dbReference type="AlphaFoldDB" id="U2YWK3"/>
<feature type="transmembrane region" description="Helical" evidence="2">
    <location>
        <begin position="7"/>
        <end position="27"/>
    </location>
</feature>
<dbReference type="Gene3D" id="2.60.40.10">
    <property type="entry name" value="Immunoglobulins"/>
    <property type="match status" value="1"/>
</dbReference>
<keyword evidence="2" id="KW-0812">Transmembrane</keyword>
<comment type="caution">
    <text evidence="3">The sequence shown here is derived from an EMBL/GenBank/DDBJ whole genome shotgun (WGS) entry which is preliminary data.</text>
</comment>
<dbReference type="EMBL" id="BATA01000051">
    <property type="protein sequence ID" value="GAD53177.1"/>
    <property type="molecule type" value="Genomic_DNA"/>
</dbReference>